<organism evidence="1 2">
    <name type="scientific">Coccomyxa subellipsoidea</name>
    <dbReference type="NCBI Taxonomy" id="248742"/>
    <lineage>
        <taxon>Eukaryota</taxon>
        <taxon>Viridiplantae</taxon>
        <taxon>Chlorophyta</taxon>
        <taxon>core chlorophytes</taxon>
        <taxon>Trebouxiophyceae</taxon>
        <taxon>Trebouxiophyceae incertae sedis</taxon>
        <taxon>Coccomyxaceae</taxon>
        <taxon>Coccomyxa</taxon>
    </lineage>
</organism>
<evidence type="ECO:0000313" key="1">
    <source>
        <dbReference type="EMBL" id="KAK9918274.1"/>
    </source>
</evidence>
<dbReference type="EMBL" id="JALJOT010000001">
    <property type="protein sequence ID" value="KAK9918274.1"/>
    <property type="molecule type" value="Genomic_DNA"/>
</dbReference>
<evidence type="ECO:0008006" key="3">
    <source>
        <dbReference type="Google" id="ProtNLM"/>
    </source>
</evidence>
<evidence type="ECO:0000313" key="2">
    <source>
        <dbReference type="Proteomes" id="UP001491310"/>
    </source>
</evidence>
<gene>
    <name evidence="1" type="ORF">WJX75_002775</name>
</gene>
<dbReference type="Proteomes" id="UP001491310">
    <property type="component" value="Unassembled WGS sequence"/>
</dbReference>
<comment type="caution">
    <text evidence="1">The sequence shown here is derived from an EMBL/GenBank/DDBJ whole genome shotgun (WGS) entry which is preliminary data.</text>
</comment>
<reference evidence="1 2" key="1">
    <citation type="journal article" date="2024" name="Nat. Commun.">
        <title>Phylogenomics reveals the evolutionary origins of lichenization in chlorophyte algae.</title>
        <authorList>
            <person name="Puginier C."/>
            <person name="Libourel C."/>
            <person name="Otte J."/>
            <person name="Skaloud P."/>
            <person name="Haon M."/>
            <person name="Grisel S."/>
            <person name="Petersen M."/>
            <person name="Berrin J.G."/>
            <person name="Delaux P.M."/>
            <person name="Dal Grande F."/>
            <person name="Keller J."/>
        </authorList>
    </citation>
    <scope>NUCLEOTIDE SEQUENCE [LARGE SCALE GENOMIC DNA]</scope>
    <source>
        <strain evidence="1 2">SAG 216-7</strain>
    </source>
</reference>
<name>A0ABR2Z3Z4_9CHLO</name>
<accession>A0ABR2Z3Z4</accession>
<keyword evidence="2" id="KW-1185">Reference proteome</keyword>
<proteinExistence type="predicted"/>
<protein>
    <recommendedName>
        <fullName evidence="3">MATH domain-containing protein</fullName>
    </recommendedName>
</protein>
<sequence>MGFSKSNVTETPEYTSYIPNYAWELHATHSKKCGNNAVFLNEVFADLTSSRDCSGEVLSLTVVVRRLRVFVTHRDTAA</sequence>